<dbReference type="SMART" id="SM00312">
    <property type="entry name" value="PX"/>
    <property type="match status" value="1"/>
</dbReference>
<dbReference type="InterPro" id="IPR036322">
    <property type="entry name" value="WD40_repeat_dom_sf"/>
</dbReference>
<feature type="domain" description="PX" evidence="1">
    <location>
        <begin position="21"/>
        <end position="144"/>
    </location>
</feature>
<dbReference type="PANTHER" id="PTHR46189">
    <property type="entry name" value="LD41958P"/>
    <property type="match status" value="1"/>
</dbReference>
<organism evidence="2">
    <name type="scientific">Spongospora subterranea</name>
    <dbReference type="NCBI Taxonomy" id="70186"/>
    <lineage>
        <taxon>Eukaryota</taxon>
        <taxon>Sar</taxon>
        <taxon>Rhizaria</taxon>
        <taxon>Endomyxa</taxon>
        <taxon>Phytomyxea</taxon>
        <taxon>Plasmodiophorida</taxon>
        <taxon>Plasmodiophoridae</taxon>
        <taxon>Spongospora</taxon>
    </lineage>
</organism>
<protein>
    <recommendedName>
        <fullName evidence="1">PX domain-containing protein</fullName>
    </recommendedName>
</protein>
<reference evidence="2" key="1">
    <citation type="submission" date="2015-04" db="EMBL/GenBank/DDBJ databases">
        <title>The genome sequence of the plant pathogenic Rhizarian Plasmodiophora brassicae reveals insights in its biotrophic life cycle and the origin of chitin synthesis.</title>
        <authorList>
            <person name="Schwelm A."/>
            <person name="Fogelqvist J."/>
            <person name="Knaust A."/>
            <person name="Julke S."/>
            <person name="Lilja T."/>
            <person name="Dhandapani V."/>
            <person name="Bonilla-Rosso G."/>
            <person name="Karlsson M."/>
            <person name="Shevchenko A."/>
            <person name="Choi S.R."/>
            <person name="Kim H.G."/>
            <person name="Park J.Y."/>
            <person name="Lim Y.P."/>
            <person name="Ludwig-Muller J."/>
            <person name="Dixelius C."/>
        </authorList>
    </citation>
    <scope>NUCLEOTIDE SEQUENCE</scope>
    <source>
        <tissue evidence="2">Potato root galls</tissue>
    </source>
</reference>
<dbReference type="SUPFAM" id="SSF50978">
    <property type="entry name" value="WD40 repeat-like"/>
    <property type="match status" value="1"/>
</dbReference>
<dbReference type="Pfam" id="PF00787">
    <property type="entry name" value="PX"/>
    <property type="match status" value="1"/>
</dbReference>
<dbReference type="SUPFAM" id="SSF64268">
    <property type="entry name" value="PX domain"/>
    <property type="match status" value="1"/>
</dbReference>
<proteinExistence type="predicted"/>
<dbReference type="GO" id="GO:0035091">
    <property type="term" value="F:phosphatidylinositol binding"/>
    <property type="evidence" value="ECO:0007669"/>
    <property type="project" value="InterPro"/>
</dbReference>
<dbReference type="InterPro" id="IPR001683">
    <property type="entry name" value="PX_dom"/>
</dbReference>
<dbReference type="SMART" id="SM00320">
    <property type="entry name" value="WD40"/>
    <property type="match status" value="4"/>
</dbReference>
<name>A0A0H5QZI3_9EUKA</name>
<dbReference type="CDD" id="cd06093">
    <property type="entry name" value="PX_domain"/>
    <property type="match status" value="1"/>
</dbReference>
<accession>A0A0H5QZI3</accession>
<evidence type="ECO:0000313" key="2">
    <source>
        <dbReference type="EMBL" id="CRZ00974.1"/>
    </source>
</evidence>
<dbReference type="InterPro" id="IPR042234">
    <property type="entry name" value="WDFY1/WDFY2"/>
</dbReference>
<dbReference type="InterPro" id="IPR015943">
    <property type="entry name" value="WD40/YVTN_repeat-like_dom_sf"/>
</dbReference>
<dbReference type="Pfam" id="PF00400">
    <property type="entry name" value="WD40"/>
    <property type="match status" value="3"/>
</dbReference>
<dbReference type="Gene3D" id="3.30.1520.10">
    <property type="entry name" value="Phox-like domain"/>
    <property type="match status" value="1"/>
</dbReference>
<dbReference type="EMBL" id="HACM01000532">
    <property type="protein sequence ID" value="CRZ00974.1"/>
    <property type="molecule type" value="Transcribed_RNA"/>
</dbReference>
<dbReference type="InterPro" id="IPR001680">
    <property type="entry name" value="WD40_rpt"/>
</dbReference>
<sequence length="512" mass="56850">MVIHARVQASRTVEPSSVLTTLVNLVRTVSLPSDVVLQTHTAYVIIVDATCDDGTRIHAATENRVQWILNKRYSTFSRLHSALSTNFRRLPPLPPKKFGFNMEAVFVEERRNALDNYLSQLMKIEAVLQSEELGSFLELNDHGVQLMVPHRLVADTILSDPKFGVRAMCCRDEFVFTGCEDLAIFHRLDSLLTNAKFPWEKQGAIVPVGSVNVWTRNAQEEWSVCACAYFPDPSCSIEYNPQLRQVFVGLVSGVLHVYTLSTSRCDLVDRISLILHSRAISALRFLPDSSVLISCSLDHTISMLHVDPVVCIARIELGSPVLTCEPMPNRNVLLVGTATQIVIIDVTGCQFCLIGPLPESTGNGCYATLHYSYKERALFAGDKRQCIVRMLNKVDSPVSSFRVVAQLSSGPTSAVTGVTFSERFREIYTSHSNGSICVWNSQGTGEIKYVIRAHGDKITALLLLEPDRLVSASLDGNVMFWKRAALDSQHIKCQNEGSIISPFDRNDCDDPT</sequence>
<dbReference type="AlphaFoldDB" id="A0A0H5QZI3"/>
<evidence type="ECO:0000259" key="1">
    <source>
        <dbReference type="PROSITE" id="PS50195"/>
    </source>
</evidence>
<dbReference type="PROSITE" id="PS50195">
    <property type="entry name" value="PX"/>
    <property type="match status" value="1"/>
</dbReference>
<dbReference type="GO" id="GO:0005769">
    <property type="term" value="C:early endosome"/>
    <property type="evidence" value="ECO:0007669"/>
    <property type="project" value="TreeGrafter"/>
</dbReference>
<dbReference type="Gene3D" id="2.130.10.10">
    <property type="entry name" value="YVTN repeat-like/Quinoprotein amine dehydrogenase"/>
    <property type="match status" value="2"/>
</dbReference>
<dbReference type="PANTHER" id="PTHR46189:SF1">
    <property type="entry name" value="LD41958P"/>
    <property type="match status" value="1"/>
</dbReference>
<dbReference type="InterPro" id="IPR036871">
    <property type="entry name" value="PX_dom_sf"/>
</dbReference>